<comment type="caution">
    <text evidence="2">The sequence shown here is derived from an EMBL/GenBank/DDBJ whole genome shotgun (WGS) entry which is preliminary data.</text>
</comment>
<dbReference type="EMBL" id="NPIC01000002">
    <property type="protein sequence ID" value="RDL38424.1"/>
    <property type="molecule type" value="Genomic_DNA"/>
</dbReference>
<organism evidence="2 3">
    <name type="scientific">Venustampulla echinocandica</name>
    <dbReference type="NCBI Taxonomy" id="2656787"/>
    <lineage>
        <taxon>Eukaryota</taxon>
        <taxon>Fungi</taxon>
        <taxon>Dikarya</taxon>
        <taxon>Ascomycota</taxon>
        <taxon>Pezizomycotina</taxon>
        <taxon>Leotiomycetes</taxon>
        <taxon>Helotiales</taxon>
        <taxon>Pleuroascaceae</taxon>
        <taxon>Venustampulla</taxon>
    </lineage>
</organism>
<evidence type="ECO:0000313" key="3">
    <source>
        <dbReference type="Proteomes" id="UP000254866"/>
    </source>
</evidence>
<evidence type="ECO:0008006" key="4">
    <source>
        <dbReference type="Google" id="ProtNLM"/>
    </source>
</evidence>
<dbReference type="OrthoDB" id="74545at2759"/>
<dbReference type="GeneID" id="43595613"/>
<evidence type="ECO:0000313" key="2">
    <source>
        <dbReference type="EMBL" id="RDL38424.1"/>
    </source>
</evidence>
<dbReference type="AlphaFoldDB" id="A0A370TSE3"/>
<feature type="compositionally biased region" description="Low complexity" evidence="1">
    <location>
        <begin position="101"/>
        <end position="111"/>
    </location>
</feature>
<sequence>MTTLPTPRHLITSIFNTLTTPHQPPPSTESSNPLKALPPSHRALLTTLHVLFPPGMLLQALDLLDRGLVTKVVYVAEEGSKDRAEDIDGDPVQAHLEESSKSSLYKVQSSQSHHKSRFSSTATTTTATTSSAESYTVHLHAWNCSCAAFAFSAFSATSSAGSAPWVLTANSKDHGGSDDDDDDIEGAGEEWEFGGLGFGRDGDGVPVCKHLLACVLVERWGGVMGGFVKVRRVGREEMAGLGGEG</sequence>
<name>A0A370TSE3_9HELO</name>
<dbReference type="RefSeq" id="XP_031871080.1">
    <property type="nucleotide sequence ID" value="XM_032011387.1"/>
</dbReference>
<accession>A0A370TSE3</accession>
<reference evidence="2 3" key="1">
    <citation type="journal article" date="2018" name="IMA Fungus">
        <title>IMA Genome-F 9: Draft genome sequence of Annulohypoxylon stygium, Aspergillus mulundensis, Berkeleyomyces basicola (syn. Thielaviopsis basicola), Ceratocystis smalleyi, two Cercospora beticola strains, Coleophoma cylindrospora, Fusarium fracticaudum, Phialophora cf. hyalina, and Morchella septimelata.</title>
        <authorList>
            <person name="Wingfield B.D."/>
            <person name="Bills G.F."/>
            <person name="Dong Y."/>
            <person name="Huang W."/>
            <person name="Nel W.J."/>
            <person name="Swalarsk-Parry B.S."/>
            <person name="Vaghefi N."/>
            <person name="Wilken P.M."/>
            <person name="An Z."/>
            <person name="de Beer Z.W."/>
            <person name="De Vos L."/>
            <person name="Chen L."/>
            <person name="Duong T.A."/>
            <person name="Gao Y."/>
            <person name="Hammerbacher A."/>
            <person name="Kikkert J.R."/>
            <person name="Li Y."/>
            <person name="Li H."/>
            <person name="Li K."/>
            <person name="Li Q."/>
            <person name="Liu X."/>
            <person name="Ma X."/>
            <person name="Naidoo K."/>
            <person name="Pethybridge S.J."/>
            <person name="Sun J."/>
            <person name="Steenkamp E.T."/>
            <person name="van der Nest M.A."/>
            <person name="van Wyk S."/>
            <person name="Wingfield M.J."/>
            <person name="Xiong C."/>
            <person name="Yue Q."/>
            <person name="Zhang X."/>
        </authorList>
    </citation>
    <scope>NUCLEOTIDE SEQUENCE [LARGE SCALE GENOMIC DNA]</scope>
    <source>
        <strain evidence="2 3">BP 5553</strain>
    </source>
</reference>
<proteinExistence type="predicted"/>
<protein>
    <recommendedName>
        <fullName evidence="4">SWIM-type domain-containing protein</fullName>
    </recommendedName>
</protein>
<evidence type="ECO:0000256" key="1">
    <source>
        <dbReference type="SAM" id="MobiDB-lite"/>
    </source>
</evidence>
<dbReference type="Proteomes" id="UP000254866">
    <property type="component" value="Unassembled WGS sequence"/>
</dbReference>
<keyword evidence="3" id="KW-1185">Reference proteome</keyword>
<gene>
    <name evidence="2" type="ORF">BP5553_02764</name>
</gene>
<feature type="region of interest" description="Disordered" evidence="1">
    <location>
        <begin position="97"/>
        <end position="125"/>
    </location>
</feature>
<dbReference type="STRING" id="2656787.A0A370TSE3"/>